<organism evidence="1 2">
    <name type="scientific">Dothistroma septosporum (strain NZE10 / CBS 128990)</name>
    <name type="common">Red band needle blight fungus</name>
    <name type="synonym">Mycosphaerella pini</name>
    <dbReference type="NCBI Taxonomy" id="675120"/>
    <lineage>
        <taxon>Eukaryota</taxon>
        <taxon>Fungi</taxon>
        <taxon>Dikarya</taxon>
        <taxon>Ascomycota</taxon>
        <taxon>Pezizomycotina</taxon>
        <taxon>Dothideomycetes</taxon>
        <taxon>Dothideomycetidae</taxon>
        <taxon>Mycosphaerellales</taxon>
        <taxon>Mycosphaerellaceae</taxon>
        <taxon>Dothistroma</taxon>
    </lineage>
</organism>
<dbReference type="OMA" id="DIFHQES"/>
<dbReference type="STRING" id="675120.N1PBX1"/>
<dbReference type="Proteomes" id="UP000016933">
    <property type="component" value="Unassembled WGS sequence"/>
</dbReference>
<keyword evidence="2" id="KW-1185">Reference proteome</keyword>
<accession>N1PBX1</accession>
<dbReference type="HOGENOM" id="CLU_099165_0_0_1"/>
<reference evidence="2" key="1">
    <citation type="journal article" date="2012" name="PLoS Genet.">
        <title>The genomes of the fungal plant pathogens Cladosporium fulvum and Dothistroma septosporum reveal adaptation to different hosts and lifestyles but also signatures of common ancestry.</title>
        <authorList>
            <person name="de Wit P.J.G.M."/>
            <person name="van der Burgt A."/>
            <person name="Oekmen B."/>
            <person name="Stergiopoulos I."/>
            <person name="Abd-Elsalam K.A."/>
            <person name="Aerts A.L."/>
            <person name="Bahkali A.H."/>
            <person name="Beenen H.G."/>
            <person name="Chettri P."/>
            <person name="Cox M.P."/>
            <person name="Datema E."/>
            <person name="de Vries R.P."/>
            <person name="Dhillon B."/>
            <person name="Ganley A.R."/>
            <person name="Griffiths S.A."/>
            <person name="Guo Y."/>
            <person name="Hamelin R.C."/>
            <person name="Henrissat B."/>
            <person name="Kabir M.S."/>
            <person name="Jashni M.K."/>
            <person name="Kema G."/>
            <person name="Klaubauf S."/>
            <person name="Lapidus A."/>
            <person name="Levasseur A."/>
            <person name="Lindquist E."/>
            <person name="Mehrabi R."/>
            <person name="Ohm R.A."/>
            <person name="Owen T.J."/>
            <person name="Salamov A."/>
            <person name="Schwelm A."/>
            <person name="Schijlen E."/>
            <person name="Sun H."/>
            <person name="van den Burg H.A."/>
            <person name="van Ham R.C.H.J."/>
            <person name="Zhang S."/>
            <person name="Goodwin S.B."/>
            <person name="Grigoriev I.V."/>
            <person name="Collemare J."/>
            <person name="Bradshaw R.E."/>
        </authorList>
    </citation>
    <scope>NUCLEOTIDE SEQUENCE [LARGE SCALE GENOMIC DNA]</scope>
    <source>
        <strain evidence="2">NZE10 / CBS 128990</strain>
    </source>
</reference>
<gene>
    <name evidence="1" type="ORF">DOTSEDRAFT_75876</name>
</gene>
<reference evidence="1 2" key="2">
    <citation type="journal article" date="2012" name="PLoS Pathog.">
        <title>Diverse lifestyles and strategies of plant pathogenesis encoded in the genomes of eighteen Dothideomycetes fungi.</title>
        <authorList>
            <person name="Ohm R.A."/>
            <person name="Feau N."/>
            <person name="Henrissat B."/>
            <person name="Schoch C.L."/>
            <person name="Horwitz B.A."/>
            <person name="Barry K.W."/>
            <person name="Condon B.J."/>
            <person name="Copeland A.C."/>
            <person name="Dhillon B."/>
            <person name="Glaser F."/>
            <person name="Hesse C.N."/>
            <person name="Kosti I."/>
            <person name="LaButti K."/>
            <person name="Lindquist E.A."/>
            <person name="Lucas S."/>
            <person name="Salamov A.A."/>
            <person name="Bradshaw R.E."/>
            <person name="Ciuffetti L."/>
            <person name="Hamelin R.C."/>
            <person name="Kema G.H.J."/>
            <person name="Lawrence C."/>
            <person name="Scott J.A."/>
            <person name="Spatafora J.W."/>
            <person name="Turgeon B.G."/>
            <person name="de Wit P.J.G.M."/>
            <person name="Zhong S."/>
            <person name="Goodwin S.B."/>
            <person name="Grigoriev I.V."/>
        </authorList>
    </citation>
    <scope>NUCLEOTIDE SEQUENCE [LARGE SCALE GENOMIC DNA]</scope>
    <source>
        <strain evidence="2">NZE10 / CBS 128990</strain>
    </source>
</reference>
<dbReference type="eggNOG" id="ENOG502SCF8">
    <property type="taxonomic scope" value="Eukaryota"/>
</dbReference>
<evidence type="ECO:0000313" key="1">
    <source>
        <dbReference type="EMBL" id="EME38491.1"/>
    </source>
</evidence>
<dbReference type="PANTHER" id="PTHR38123">
    <property type="entry name" value="CELL WALL SERINE-THREONINE-RICH GALACTOMANNOPROTEIN MP1 (AFU_ORTHOLOGUE AFUA_4G03240)"/>
    <property type="match status" value="1"/>
</dbReference>
<dbReference type="PANTHER" id="PTHR38123:SF1">
    <property type="entry name" value="HYDROPHOBIC SURFACE BINDING PROTEIN"/>
    <property type="match status" value="1"/>
</dbReference>
<sequence length="173" mass="18494">MMRLSNFAKMAANAKNALTSRDAASTQQNLEIINTQVQKLAATLKAYGGGLLAASGISSDQAKLNIDMRNTITDVNASQIVTEAEAKEIIVYLNDTLEPSIRATMTALQEKKVELEKAGLKATVSGDMADLRKLTKQLGEALLSKSPEGTKKSGQEVMDKVDADFDSALKAFA</sequence>
<dbReference type="AlphaFoldDB" id="N1PBX1"/>
<dbReference type="GO" id="GO:0005576">
    <property type="term" value="C:extracellular region"/>
    <property type="evidence" value="ECO:0007669"/>
    <property type="project" value="TreeGrafter"/>
</dbReference>
<dbReference type="EMBL" id="KB446547">
    <property type="protein sequence ID" value="EME38491.1"/>
    <property type="molecule type" value="Genomic_DNA"/>
</dbReference>
<protein>
    <submittedName>
        <fullName evidence="1">Uncharacterized protein</fullName>
    </submittedName>
</protein>
<dbReference type="Pfam" id="PF12296">
    <property type="entry name" value="HsbA"/>
    <property type="match status" value="1"/>
</dbReference>
<dbReference type="OrthoDB" id="3485059at2759"/>
<dbReference type="Gene3D" id="1.20.1280.140">
    <property type="match status" value="1"/>
</dbReference>
<dbReference type="InterPro" id="IPR021054">
    <property type="entry name" value="Cell_wall_mannoprotein_1"/>
</dbReference>
<name>N1PBX1_DOTSN</name>
<evidence type="ECO:0000313" key="2">
    <source>
        <dbReference type="Proteomes" id="UP000016933"/>
    </source>
</evidence>
<proteinExistence type="predicted"/>